<dbReference type="EMBL" id="PZQS01000005">
    <property type="protein sequence ID" value="PVD30108.1"/>
    <property type="molecule type" value="Genomic_DNA"/>
</dbReference>
<dbReference type="AlphaFoldDB" id="A0A2T7P9L7"/>
<dbReference type="Proteomes" id="UP000245119">
    <property type="component" value="Linkage Group LG5"/>
</dbReference>
<accession>A0A2T7P9L7</accession>
<protein>
    <submittedName>
        <fullName evidence="1">Uncharacterized protein</fullName>
    </submittedName>
</protein>
<organism evidence="1 2">
    <name type="scientific">Pomacea canaliculata</name>
    <name type="common">Golden apple snail</name>
    <dbReference type="NCBI Taxonomy" id="400727"/>
    <lineage>
        <taxon>Eukaryota</taxon>
        <taxon>Metazoa</taxon>
        <taxon>Spiralia</taxon>
        <taxon>Lophotrochozoa</taxon>
        <taxon>Mollusca</taxon>
        <taxon>Gastropoda</taxon>
        <taxon>Caenogastropoda</taxon>
        <taxon>Architaenioglossa</taxon>
        <taxon>Ampullarioidea</taxon>
        <taxon>Ampullariidae</taxon>
        <taxon>Pomacea</taxon>
    </lineage>
</organism>
<proteinExistence type="predicted"/>
<gene>
    <name evidence="1" type="ORF">C0Q70_09370</name>
</gene>
<evidence type="ECO:0000313" key="2">
    <source>
        <dbReference type="Proteomes" id="UP000245119"/>
    </source>
</evidence>
<name>A0A2T7P9L7_POMCA</name>
<sequence>MRVNTSDPTQNLRVGAAADVISLLDAQPFPPKLSAGFRMLNGGGSFAGLYSLTCRSSRAPPTLTLTCRRLPHKSLFAFC</sequence>
<evidence type="ECO:0000313" key="1">
    <source>
        <dbReference type="EMBL" id="PVD30108.1"/>
    </source>
</evidence>
<reference evidence="1 2" key="1">
    <citation type="submission" date="2018-04" db="EMBL/GenBank/DDBJ databases">
        <title>The genome of golden apple snail Pomacea canaliculata provides insight into stress tolerance and invasive adaptation.</title>
        <authorList>
            <person name="Liu C."/>
            <person name="Liu B."/>
            <person name="Ren Y."/>
            <person name="Zhang Y."/>
            <person name="Wang H."/>
            <person name="Li S."/>
            <person name="Jiang F."/>
            <person name="Yin L."/>
            <person name="Zhang G."/>
            <person name="Qian W."/>
            <person name="Fan W."/>
        </authorList>
    </citation>
    <scope>NUCLEOTIDE SEQUENCE [LARGE SCALE GENOMIC DNA]</scope>
    <source>
        <strain evidence="1">SZHN2017</strain>
        <tissue evidence="1">Muscle</tissue>
    </source>
</reference>
<comment type="caution">
    <text evidence="1">The sequence shown here is derived from an EMBL/GenBank/DDBJ whole genome shotgun (WGS) entry which is preliminary data.</text>
</comment>
<keyword evidence="2" id="KW-1185">Reference proteome</keyword>